<dbReference type="PROSITE" id="PS51257">
    <property type="entry name" value="PROKAR_LIPOPROTEIN"/>
    <property type="match status" value="1"/>
</dbReference>
<evidence type="ECO:0000313" key="2">
    <source>
        <dbReference type="EMBL" id="REC49724.1"/>
    </source>
</evidence>
<feature type="chain" id="PRO_5017751562" description="Lipoprotein" evidence="1">
    <location>
        <begin position="24"/>
        <end position="213"/>
    </location>
</feature>
<name>A0A3D9B7M7_9FLAO</name>
<evidence type="ECO:0000256" key="1">
    <source>
        <dbReference type="SAM" id="SignalP"/>
    </source>
</evidence>
<feature type="signal peptide" evidence="1">
    <location>
        <begin position="1"/>
        <end position="23"/>
    </location>
</feature>
<dbReference type="EMBL" id="QNVV01000002">
    <property type="protein sequence ID" value="REC49724.1"/>
    <property type="molecule type" value="Genomic_DNA"/>
</dbReference>
<reference evidence="2 3" key="1">
    <citation type="submission" date="2018-06" db="EMBL/GenBank/DDBJ databases">
        <title>Novel Chryseobacterium species.</title>
        <authorList>
            <person name="Newman J."/>
            <person name="Hugo C."/>
            <person name="Oosthuizen L."/>
            <person name="Charimba G."/>
        </authorList>
    </citation>
    <scope>NUCLEOTIDE SEQUENCE [LARGE SCALE GENOMIC DNA]</scope>
    <source>
        <strain evidence="2 3">7_F195</strain>
    </source>
</reference>
<proteinExistence type="predicted"/>
<organism evidence="2 3">
    <name type="scientific">Chryseobacterium pennipullorum</name>
    <dbReference type="NCBI Taxonomy" id="2258963"/>
    <lineage>
        <taxon>Bacteria</taxon>
        <taxon>Pseudomonadati</taxon>
        <taxon>Bacteroidota</taxon>
        <taxon>Flavobacteriia</taxon>
        <taxon>Flavobacteriales</taxon>
        <taxon>Weeksellaceae</taxon>
        <taxon>Chryseobacterium group</taxon>
        <taxon>Chryseobacterium</taxon>
    </lineage>
</organism>
<sequence length="213" mass="24590">MGRSKIKNICLLLPLLLSIIACGGSSFDKLEGIGFSYQVGAGKTDIVRLRFTTDEGAPSIQIFDTKGRLKEEAIIAPSWPFRMTAIKNDTIQMTYIVEESDLDMFLRWFKKKKSKYYPTHIGHYSIQYNYKVRNVHFMDQDTLQVDSLYIDENTQMMSLFLKQKLIAKKPMYLFTVGSSEISLYDPSSKSYIYTFADNKNIAEEYLKEVIALY</sequence>
<keyword evidence="1" id="KW-0732">Signal</keyword>
<dbReference type="RefSeq" id="WP_115927034.1">
    <property type="nucleotide sequence ID" value="NZ_QNVV01000002.1"/>
</dbReference>
<evidence type="ECO:0000313" key="3">
    <source>
        <dbReference type="Proteomes" id="UP000256257"/>
    </source>
</evidence>
<dbReference type="AlphaFoldDB" id="A0A3D9B7M7"/>
<keyword evidence="3" id="KW-1185">Reference proteome</keyword>
<accession>A0A3D9B7M7</accession>
<protein>
    <recommendedName>
        <fullName evidence="4">Lipoprotein</fullName>
    </recommendedName>
</protein>
<comment type="caution">
    <text evidence="2">The sequence shown here is derived from an EMBL/GenBank/DDBJ whole genome shotgun (WGS) entry which is preliminary data.</text>
</comment>
<dbReference type="Proteomes" id="UP000256257">
    <property type="component" value="Unassembled WGS sequence"/>
</dbReference>
<gene>
    <name evidence="2" type="ORF">DRF67_04480</name>
</gene>
<evidence type="ECO:0008006" key="4">
    <source>
        <dbReference type="Google" id="ProtNLM"/>
    </source>
</evidence>
<dbReference type="OrthoDB" id="1247325at2"/>